<dbReference type="PROSITE" id="PS00108">
    <property type="entry name" value="PROTEIN_KINASE_ST"/>
    <property type="match status" value="1"/>
</dbReference>
<sequence length="351" mass="40059">MDIPSRIGKYKVVKRLGQGGSGCVLKVQQDVIDRVVALKILFTNLMKARPNTIKRFKREARLASSLIHPNIVLIFDIGEQNGMHYYTMQYVEGLSMVEQIKKNNLSFSQRLDIMMQFCDALALAHSKGIIHRDLKPHNVVITEDLSPMILDFGIAKSLVDDENMTQVGHILGSAHYMAPEQARSTEVGTYTDVFGIGVMMYEMFTGARPFQGNDVRNLIIERIKYGEDPAKNSPIPMYEINNRIPVMLNDIVFRCMAGKAKDRYQTANEVLSELKKFQSQLDLHNAIDRVLGEKEKDKILINRKASYVQPILFSLFVLICGALFVFLVFWGEKYIPNLHEHLPFLKTLQNY</sequence>
<feature type="binding site" evidence="5">
    <location>
        <position position="39"/>
    </location>
    <ligand>
        <name>ATP</name>
        <dbReference type="ChEBI" id="CHEBI:30616"/>
    </ligand>
</feature>
<evidence type="ECO:0000256" key="2">
    <source>
        <dbReference type="ARBA" id="ARBA00022741"/>
    </source>
</evidence>
<dbReference type="AlphaFoldDB" id="A0A5S9F5F4"/>
<evidence type="ECO:0000313" key="9">
    <source>
        <dbReference type="Proteomes" id="UP000326354"/>
    </source>
</evidence>
<dbReference type="EMBL" id="AP019860">
    <property type="protein sequence ID" value="BBM85504.1"/>
    <property type="molecule type" value="Genomic_DNA"/>
</dbReference>
<keyword evidence="6" id="KW-1133">Transmembrane helix</keyword>
<dbReference type="GO" id="GO:0005524">
    <property type="term" value="F:ATP binding"/>
    <property type="evidence" value="ECO:0007669"/>
    <property type="project" value="UniProtKB-UniRule"/>
</dbReference>
<keyword evidence="2 5" id="KW-0547">Nucleotide-binding</keyword>
<dbReference type="OrthoDB" id="9788659at2"/>
<evidence type="ECO:0000259" key="7">
    <source>
        <dbReference type="PROSITE" id="PS50011"/>
    </source>
</evidence>
<dbReference type="RefSeq" id="WP_151969603.1">
    <property type="nucleotide sequence ID" value="NZ_AP019860.1"/>
</dbReference>
<dbReference type="InterPro" id="IPR008271">
    <property type="entry name" value="Ser/Thr_kinase_AS"/>
</dbReference>
<reference evidence="8 9" key="1">
    <citation type="submission" date="2019-08" db="EMBL/GenBank/DDBJ databases">
        <title>Complete genome sequence of Candidatus Uab amorphum.</title>
        <authorList>
            <person name="Shiratori T."/>
            <person name="Suzuki S."/>
            <person name="Kakizawa Y."/>
            <person name="Ishida K."/>
        </authorList>
    </citation>
    <scope>NUCLEOTIDE SEQUENCE [LARGE SCALE GENOMIC DNA]</scope>
    <source>
        <strain evidence="8 9">SRT547</strain>
    </source>
</reference>
<name>A0A5S9F5F4_UABAM</name>
<dbReference type="SMART" id="SM00220">
    <property type="entry name" value="S_TKc"/>
    <property type="match status" value="1"/>
</dbReference>
<evidence type="ECO:0000256" key="6">
    <source>
        <dbReference type="SAM" id="Phobius"/>
    </source>
</evidence>
<dbReference type="GO" id="GO:0004674">
    <property type="term" value="F:protein serine/threonine kinase activity"/>
    <property type="evidence" value="ECO:0007669"/>
    <property type="project" value="TreeGrafter"/>
</dbReference>
<keyword evidence="9" id="KW-1185">Reference proteome</keyword>
<feature type="transmembrane region" description="Helical" evidence="6">
    <location>
        <begin position="311"/>
        <end position="330"/>
    </location>
</feature>
<dbReference type="PANTHER" id="PTHR43289:SF6">
    <property type="entry name" value="SERINE_THREONINE-PROTEIN KINASE NEKL-3"/>
    <property type="match status" value="1"/>
</dbReference>
<dbReference type="SUPFAM" id="SSF56112">
    <property type="entry name" value="Protein kinase-like (PK-like)"/>
    <property type="match status" value="1"/>
</dbReference>
<keyword evidence="1" id="KW-0808">Transferase</keyword>
<dbReference type="KEGG" id="uam:UABAM_03873"/>
<evidence type="ECO:0000256" key="1">
    <source>
        <dbReference type="ARBA" id="ARBA00022679"/>
    </source>
</evidence>
<dbReference type="Pfam" id="PF00069">
    <property type="entry name" value="Pkinase"/>
    <property type="match status" value="1"/>
</dbReference>
<proteinExistence type="predicted"/>
<evidence type="ECO:0000256" key="3">
    <source>
        <dbReference type="ARBA" id="ARBA00022777"/>
    </source>
</evidence>
<dbReference type="PROSITE" id="PS50011">
    <property type="entry name" value="PROTEIN_KINASE_DOM"/>
    <property type="match status" value="1"/>
</dbReference>
<keyword evidence="6" id="KW-0812">Transmembrane</keyword>
<evidence type="ECO:0000313" key="8">
    <source>
        <dbReference type="EMBL" id="BBM85504.1"/>
    </source>
</evidence>
<protein>
    <submittedName>
        <fullName evidence="8">Protein kinase</fullName>
    </submittedName>
</protein>
<dbReference type="PROSITE" id="PS00107">
    <property type="entry name" value="PROTEIN_KINASE_ATP"/>
    <property type="match status" value="1"/>
</dbReference>
<dbReference type="Proteomes" id="UP000326354">
    <property type="component" value="Chromosome"/>
</dbReference>
<dbReference type="PANTHER" id="PTHR43289">
    <property type="entry name" value="MITOGEN-ACTIVATED PROTEIN KINASE KINASE KINASE 20-RELATED"/>
    <property type="match status" value="1"/>
</dbReference>
<dbReference type="InterPro" id="IPR011009">
    <property type="entry name" value="Kinase-like_dom_sf"/>
</dbReference>
<dbReference type="Gene3D" id="1.10.510.10">
    <property type="entry name" value="Transferase(Phosphotransferase) domain 1"/>
    <property type="match status" value="1"/>
</dbReference>
<dbReference type="CDD" id="cd14014">
    <property type="entry name" value="STKc_PknB_like"/>
    <property type="match status" value="1"/>
</dbReference>
<organism evidence="8 9">
    <name type="scientific">Uabimicrobium amorphum</name>
    <dbReference type="NCBI Taxonomy" id="2596890"/>
    <lineage>
        <taxon>Bacteria</taxon>
        <taxon>Pseudomonadati</taxon>
        <taxon>Planctomycetota</taxon>
        <taxon>Candidatus Uabimicrobiia</taxon>
        <taxon>Candidatus Uabimicrobiales</taxon>
        <taxon>Candidatus Uabimicrobiaceae</taxon>
        <taxon>Candidatus Uabimicrobium</taxon>
    </lineage>
</organism>
<feature type="domain" description="Protein kinase" evidence="7">
    <location>
        <begin position="10"/>
        <end position="287"/>
    </location>
</feature>
<keyword evidence="4 5" id="KW-0067">ATP-binding</keyword>
<gene>
    <name evidence="8" type="ORF">UABAM_03873</name>
</gene>
<dbReference type="Gene3D" id="3.30.200.20">
    <property type="entry name" value="Phosphorylase Kinase, domain 1"/>
    <property type="match status" value="1"/>
</dbReference>
<evidence type="ECO:0000256" key="4">
    <source>
        <dbReference type="ARBA" id="ARBA00022840"/>
    </source>
</evidence>
<dbReference type="InterPro" id="IPR017441">
    <property type="entry name" value="Protein_kinase_ATP_BS"/>
</dbReference>
<dbReference type="InterPro" id="IPR000719">
    <property type="entry name" value="Prot_kinase_dom"/>
</dbReference>
<keyword evidence="3 8" id="KW-0418">Kinase</keyword>
<evidence type="ECO:0000256" key="5">
    <source>
        <dbReference type="PROSITE-ProRule" id="PRU10141"/>
    </source>
</evidence>
<accession>A0A5S9F5F4</accession>
<keyword evidence="6" id="KW-0472">Membrane</keyword>